<dbReference type="CDD" id="cd12148">
    <property type="entry name" value="fungal_TF_MHR"/>
    <property type="match status" value="1"/>
</dbReference>
<dbReference type="SUPFAM" id="SSF57701">
    <property type="entry name" value="Zn2/Cys6 DNA-binding domain"/>
    <property type="match status" value="1"/>
</dbReference>
<evidence type="ECO:0000256" key="1">
    <source>
        <dbReference type="ARBA" id="ARBA00022723"/>
    </source>
</evidence>
<dbReference type="GO" id="GO:0000981">
    <property type="term" value="F:DNA-binding transcription factor activity, RNA polymerase II-specific"/>
    <property type="evidence" value="ECO:0007669"/>
    <property type="project" value="InterPro"/>
</dbReference>
<dbReference type="Pfam" id="PF00172">
    <property type="entry name" value="Zn_clus"/>
    <property type="match status" value="1"/>
</dbReference>
<keyword evidence="1" id="KW-0479">Metal-binding</keyword>
<feature type="domain" description="Zn(2)-C6 fungal-type" evidence="4">
    <location>
        <begin position="54"/>
        <end position="85"/>
    </location>
</feature>
<dbReference type="PROSITE" id="PS50048">
    <property type="entry name" value="ZN2_CY6_FUNGAL_2"/>
    <property type="match status" value="1"/>
</dbReference>
<accession>A0A9P4MG20</accession>
<dbReference type="InterPro" id="IPR001138">
    <property type="entry name" value="Zn2Cys6_DnaBD"/>
</dbReference>
<dbReference type="PROSITE" id="PS00463">
    <property type="entry name" value="ZN2_CY6_FUNGAL_1"/>
    <property type="match status" value="1"/>
</dbReference>
<dbReference type="PANTHER" id="PTHR47425">
    <property type="entry name" value="FARB-RELATED"/>
    <property type="match status" value="1"/>
</dbReference>
<dbReference type="InterPro" id="IPR007219">
    <property type="entry name" value="XnlR_reg_dom"/>
</dbReference>
<dbReference type="InterPro" id="IPR052761">
    <property type="entry name" value="Fungal_Detox/Toxin_TFs"/>
</dbReference>
<dbReference type="Proteomes" id="UP000799439">
    <property type="component" value="Unassembled WGS sequence"/>
</dbReference>
<reference evidence="5" key="1">
    <citation type="journal article" date="2020" name="Stud. Mycol.">
        <title>101 Dothideomycetes genomes: a test case for predicting lifestyles and emergence of pathogens.</title>
        <authorList>
            <person name="Haridas S."/>
            <person name="Albert R."/>
            <person name="Binder M."/>
            <person name="Bloem J."/>
            <person name="Labutti K."/>
            <person name="Salamov A."/>
            <person name="Andreopoulos B."/>
            <person name="Baker S."/>
            <person name="Barry K."/>
            <person name="Bills G."/>
            <person name="Bluhm B."/>
            <person name="Cannon C."/>
            <person name="Castanera R."/>
            <person name="Culley D."/>
            <person name="Daum C."/>
            <person name="Ezra D."/>
            <person name="Gonzalez J."/>
            <person name="Henrissat B."/>
            <person name="Kuo A."/>
            <person name="Liang C."/>
            <person name="Lipzen A."/>
            <person name="Lutzoni F."/>
            <person name="Magnuson J."/>
            <person name="Mondo S."/>
            <person name="Nolan M."/>
            <person name="Ohm R."/>
            <person name="Pangilinan J."/>
            <person name="Park H.-J."/>
            <person name="Ramirez L."/>
            <person name="Alfaro M."/>
            <person name="Sun H."/>
            <person name="Tritt A."/>
            <person name="Yoshinaga Y."/>
            <person name="Zwiers L.-H."/>
            <person name="Turgeon B."/>
            <person name="Goodwin S."/>
            <person name="Spatafora J."/>
            <person name="Crous P."/>
            <person name="Grigoriev I."/>
        </authorList>
    </citation>
    <scope>NUCLEOTIDE SEQUENCE</scope>
    <source>
        <strain evidence="5">CBS 260.36</strain>
    </source>
</reference>
<feature type="region of interest" description="Disordered" evidence="3">
    <location>
        <begin position="1"/>
        <end position="48"/>
    </location>
</feature>
<dbReference type="AlphaFoldDB" id="A0A9P4MG20"/>
<feature type="region of interest" description="Disordered" evidence="3">
    <location>
        <begin position="89"/>
        <end position="139"/>
    </location>
</feature>
<feature type="compositionally biased region" description="Polar residues" evidence="3">
    <location>
        <begin position="103"/>
        <end position="114"/>
    </location>
</feature>
<sequence length="839" mass="93229">MSDSNSPHESYDGAKHVRIQEPEANGVKRKQDQAGIQGGGSRPNKAVKRRASKACQSCRARKVRCNVVEQIPCTNCRLDEVECVVSESKRKKKWNKAEDENGAQDNSQLDSPTYDSFPAATTADGLGQAPISFPQPNGLEHRPHALYDDFETRDAYRQRALSSLSSNMQASLSNIDSVSLQQPTAESTFGANRQISPPLPSRHLPAYLKPLPARIGADEVLYLSKKGAITIPPLPLRDALLRCFVEFVHPYMPLLDVHDLIDSVDRNDGSNQVSLLLFQAIMFTGVAMVDIKLLKAAGYFSRREARREFFQKTRLLYDFDYEADRISLIQSLLLMTYWYETPDDQKDSHHWMGIAVSLSHTIGLHRNPERSSMDGKQRRLWKRIWWSTYMRDRLIALGMRRPTRIKNEDFDVPMLALEDFSISSRMANPMSCIPSNCSVLYDSSKQRLLAIMCVEKAKLCICISHVLSTQYSVLHNNHGAQSKEGSTRTTMMLVAKKDDPEVCGVRTCDDALRQWKESINPEVDVGPNPAAVQFAPGDESINLNRSLLHMVYYATLSALHRPQVLPSGSWPTENTAKELLDMSRINVRLAANQITSFAENLAKHDLVRFLPTVGITVLLPAIIIHLLDIKAPDEPTRRASLQGFCQCMQIMSKLRDIYAAADYSTAFLEAAIRKAEIALPQKAADAKNAVMAREPGERTAPKPQNLDPAALLGNQTHSHLTPPPDASAAAARMQQRVTDAEVASRLNNFLASTPPDSNESDQPDFQAVMDQVHQDDGTDMFGMAGFEPDFDALVNLDAAGEAFALDDADFTAHMPGLDTGTGFMSSDVNWLKGLDGDFL</sequence>
<dbReference type="OrthoDB" id="4451586at2759"/>
<evidence type="ECO:0000259" key="4">
    <source>
        <dbReference type="PROSITE" id="PS50048"/>
    </source>
</evidence>
<dbReference type="Pfam" id="PF04082">
    <property type="entry name" value="Fungal_trans"/>
    <property type="match status" value="1"/>
</dbReference>
<evidence type="ECO:0000313" key="6">
    <source>
        <dbReference type="Proteomes" id="UP000799439"/>
    </source>
</evidence>
<dbReference type="PANTHER" id="PTHR47425:SF2">
    <property type="entry name" value="FARB-RELATED"/>
    <property type="match status" value="1"/>
</dbReference>
<dbReference type="Gene3D" id="4.10.240.10">
    <property type="entry name" value="Zn(2)-C6 fungal-type DNA-binding domain"/>
    <property type="match status" value="1"/>
</dbReference>
<gene>
    <name evidence="5" type="ORF">K461DRAFT_240433</name>
</gene>
<feature type="compositionally biased region" description="Basic and acidic residues" evidence="3">
    <location>
        <begin position="9"/>
        <end position="21"/>
    </location>
</feature>
<dbReference type="SMART" id="SM00906">
    <property type="entry name" value="Fungal_trans"/>
    <property type="match status" value="1"/>
</dbReference>
<comment type="caution">
    <text evidence="5">The sequence shown here is derived from an EMBL/GenBank/DDBJ whole genome shotgun (WGS) entry which is preliminary data.</text>
</comment>
<evidence type="ECO:0000256" key="2">
    <source>
        <dbReference type="ARBA" id="ARBA00023242"/>
    </source>
</evidence>
<proteinExistence type="predicted"/>
<organism evidence="5 6">
    <name type="scientific">Myriangium duriaei CBS 260.36</name>
    <dbReference type="NCBI Taxonomy" id="1168546"/>
    <lineage>
        <taxon>Eukaryota</taxon>
        <taxon>Fungi</taxon>
        <taxon>Dikarya</taxon>
        <taxon>Ascomycota</taxon>
        <taxon>Pezizomycotina</taxon>
        <taxon>Dothideomycetes</taxon>
        <taxon>Dothideomycetidae</taxon>
        <taxon>Myriangiales</taxon>
        <taxon>Myriangiaceae</taxon>
        <taxon>Myriangium</taxon>
    </lineage>
</organism>
<keyword evidence="6" id="KW-1185">Reference proteome</keyword>
<evidence type="ECO:0000256" key="3">
    <source>
        <dbReference type="SAM" id="MobiDB-lite"/>
    </source>
</evidence>
<dbReference type="InterPro" id="IPR036864">
    <property type="entry name" value="Zn2-C6_fun-type_DNA-bd_sf"/>
</dbReference>
<protein>
    <recommendedName>
        <fullName evidence="4">Zn(2)-C6 fungal-type domain-containing protein</fullName>
    </recommendedName>
</protein>
<dbReference type="GO" id="GO:0003677">
    <property type="term" value="F:DNA binding"/>
    <property type="evidence" value="ECO:0007669"/>
    <property type="project" value="InterPro"/>
</dbReference>
<evidence type="ECO:0000313" key="5">
    <source>
        <dbReference type="EMBL" id="KAF2153075.1"/>
    </source>
</evidence>
<dbReference type="CDD" id="cd00067">
    <property type="entry name" value="GAL4"/>
    <property type="match status" value="1"/>
</dbReference>
<dbReference type="SMART" id="SM00066">
    <property type="entry name" value="GAL4"/>
    <property type="match status" value="1"/>
</dbReference>
<keyword evidence="2" id="KW-0539">Nucleus</keyword>
<dbReference type="GO" id="GO:0008270">
    <property type="term" value="F:zinc ion binding"/>
    <property type="evidence" value="ECO:0007669"/>
    <property type="project" value="InterPro"/>
</dbReference>
<dbReference type="GO" id="GO:0006351">
    <property type="term" value="P:DNA-templated transcription"/>
    <property type="evidence" value="ECO:0007669"/>
    <property type="project" value="InterPro"/>
</dbReference>
<dbReference type="EMBL" id="ML996085">
    <property type="protein sequence ID" value="KAF2153075.1"/>
    <property type="molecule type" value="Genomic_DNA"/>
</dbReference>
<name>A0A9P4MG20_9PEZI</name>